<protein>
    <recommendedName>
        <fullName evidence="4">5'-deoxyadenosine deaminase</fullName>
        <shortName evidence="4">5'-dA deaminase</shortName>
        <ecNumber evidence="4">3.5.4.41</ecNumber>
    </recommendedName>
    <alternativeName>
        <fullName evidence="4">5'-methylthioadenosine deaminase</fullName>
        <shortName evidence="4">MTA deaminase</shortName>
        <ecNumber evidence="4">3.5.4.31</ecNumber>
    </alternativeName>
    <alternativeName>
        <fullName evidence="4">Adenosine deaminase</fullName>
        <ecNumber evidence="4">3.5.4.4</ecNumber>
    </alternativeName>
    <alternativeName>
        <fullName evidence="4">S-adenosylhomocysteine deaminase</fullName>
        <shortName evidence="4">SAH deaminase</shortName>
        <ecNumber evidence="4">3.5.4.28</ecNumber>
    </alternativeName>
</protein>
<comment type="catalytic activity">
    <reaction evidence="4">
        <text>adenosine + H2O + H(+) = inosine + NH4(+)</text>
        <dbReference type="Rhea" id="RHEA:24408"/>
        <dbReference type="ChEBI" id="CHEBI:15377"/>
        <dbReference type="ChEBI" id="CHEBI:15378"/>
        <dbReference type="ChEBI" id="CHEBI:16335"/>
        <dbReference type="ChEBI" id="CHEBI:17596"/>
        <dbReference type="ChEBI" id="CHEBI:28938"/>
        <dbReference type="EC" id="3.5.4.4"/>
    </reaction>
</comment>
<dbReference type="OrthoDB" id="372084at2157"/>
<comment type="caution">
    <text evidence="4">Lacks conserved residue(s) required for the propagation of feature annotation.</text>
</comment>
<dbReference type="SUPFAM" id="SSF51556">
    <property type="entry name" value="Metallo-dependent hydrolases"/>
    <property type="match status" value="1"/>
</dbReference>
<keyword evidence="1 4" id="KW-0479">Metal-binding</keyword>
<dbReference type="CDD" id="cd01298">
    <property type="entry name" value="ATZ_TRZ_like"/>
    <property type="match status" value="1"/>
</dbReference>
<dbReference type="InterPro" id="IPR011059">
    <property type="entry name" value="Metal-dep_hydrolase_composite"/>
</dbReference>
<comment type="similarity">
    <text evidence="4">Belongs to the metallo-dependent hydrolases superfamily. MTA/SAH deaminase family.</text>
</comment>
<dbReference type="AlphaFoldDB" id="A0A8J7RMP9"/>
<evidence type="ECO:0000313" key="7">
    <source>
        <dbReference type="Proteomes" id="UP000740329"/>
    </source>
</evidence>
<dbReference type="InterPro" id="IPR050287">
    <property type="entry name" value="MTA/SAH_deaminase"/>
</dbReference>
<feature type="domain" description="Amidohydrolase-related" evidence="5">
    <location>
        <begin position="56"/>
        <end position="404"/>
    </location>
</feature>
<dbReference type="Pfam" id="PF01979">
    <property type="entry name" value="Amidohydro_1"/>
    <property type="match status" value="1"/>
</dbReference>
<feature type="binding site" evidence="4">
    <location>
        <position position="93"/>
    </location>
    <ligand>
        <name>substrate</name>
    </ligand>
</feature>
<evidence type="ECO:0000256" key="3">
    <source>
        <dbReference type="ARBA" id="ARBA00022833"/>
    </source>
</evidence>
<name>A0A8J7RMP9_METVO</name>
<dbReference type="EMBL" id="JAGGMV010000003">
    <property type="protein sequence ID" value="MBP2201711.1"/>
    <property type="molecule type" value="Genomic_DNA"/>
</dbReference>
<dbReference type="EC" id="3.5.4.31" evidence="4"/>
<dbReference type="InterPro" id="IPR006680">
    <property type="entry name" value="Amidohydro-rel"/>
</dbReference>
<dbReference type="PANTHER" id="PTHR43794:SF11">
    <property type="entry name" value="AMIDOHYDROLASE-RELATED DOMAIN-CONTAINING PROTEIN"/>
    <property type="match status" value="1"/>
</dbReference>
<comment type="miscellaneous">
    <text evidence="4">SAH is a product of SAM methyltransferases and is known to be a feedback inhibitor of these enzymes. As a result of this inhibition, organisms have evolved efficient enzymes to metabolize SAH via different pathways. The pathway found in methanogens differs from the canonical pathway, it uses the deamination of S-adenosyl-L-homocysteine to form S-inosyl-L-homocysteine for the regeneration of SAM from S-adenosyl-L-homocysteine. 5'-deoxyadenosine is a radical SAM enzyme reaction product which strongly inhibits radical SAM enzymes. A pathway for removing this product must be present in methanogens where the MTA/SAH nucleosidase which normally metabolizes this compound is absent.</text>
</comment>
<gene>
    <name evidence="4" type="primary">dadD</name>
    <name evidence="6" type="ORF">J3E07_001136</name>
</gene>
<comment type="catalytic activity">
    <reaction evidence="4">
        <text>S-methyl-5'-thioadenosine + H2O + H(+) = S-methyl-5'-thioinosine + NH4(+)</text>
        <dbReference type="Rhea" id="RHEA:25025"/>
        <dbReference type="ChEBI" id="CHEBI:15377"/>
        <dbReference type="ChEBI" id="CHEBI:15378"/>
        <dbReference type="ChEBI" id="CHEBI:17509"/>
        <dbReference type="ChEBI" id="CHEBI:28938"/>
        <dbReference type="ChEBI" id="CHEBI:48595"/>
        <dbReference type="EC" id="3.5.4.31"/>
    </reaction>
</comment>
<dbReference type="RefSeq" id="WP_209591192.1">
    <property type="nucleotide sequence ID" value="NZ_JAGGMU010000003.1"/>
</dbReference>
<comment type="function">
    <text evidence="4">Catalyzes the deamination of three SAM-derived enzymatic products, namely 5'-deoxyadenosine, S-adenosyl-L-homocysteine, and 5'-methylthioadenosine, to produce the inosine analogs. Can also deaminate adenosine. The preferred substrate for this enzyme is 5'-deoxyadenosine, but all these substrates are efficiently deaminated. Likely functions in a S-adenosyl-L-methionine (SAM) recycling pathway from S-adenosyl-L-homocysteine (SAH) produced from SAM-dependent methylation reactions. May also be involved in the recycling of 5'-deoxyadenosine, whereupon the 5'-deoxyribose moiety of 5'-deoxyinosine is further metabolized to deoxyhexoses used for the biosynthesis of aromatic amino acids in methanogens.</text>
</comment>
<comment type="cofactor">
    <cofactor evidence="4">
        <name>Zn(2+)</name>
        <dbReference type="ChEBI" id="CHEBI:29105"/>
    </cofactor>
    <text evidence="4">Binds 1 zinc ion per subunit.</text>
</comment>
<keyword evidence="2 4" id="KW-0378">Hydrolase</keyword>
<dbReference type="SUPFAM" id="SSF51338">
    <property type="entry name" value="Composite domain of metallo-dependent hydrolases"/>
    <property type="match status" value="1"/>
</dbReference>
<reference evidence="6" key="1">
    <citation type="submission" date="2021-03" db="EMBL/GenBank/DDBJ databases">
        <title>Genomic Encyclopedia of Type Strains, Phase IV (KMG-V): Genome sequencing to study the core and pangenomes of soil and plant-associated prokaryotes.</title>
        <authorList>
            <person name="Whitman W."/>
        </authorList>
    </citation>
    <scope>NUCLEOTIDE SEQUENCE</scope>
    <source>
        <strain evidence="6">C4</strain>
    </source>
</reference>
<evidence type="ECO:0000256" key="4">
    <source>
        <dbReference type="HAMAP-Rule" id="MF_01281"/>
    </source>
</evidence>
<dbReference type="UniPathway" id="UPA00315"/>
<feature type="binding site" evidence="4">
    <location>
        <position position="217"/>
    </location>
    <ligand>
        <name>substrate</name>
    </ligand>
</feature>
<feature type="binding site" evidence="4">
    <location>
        <position position="303"/>
    </location>
    <ligand>
        <name>Zn(2+)</name>
        <dbReference type="ChEBI" id="CHEBI:29105"/>
    </ligand>
</feature>
<dbReference type="GO" id="GO:0090613">
    <property type="term" value="F:5'-deoxyadenosine deaminase activity"/>
    <property type="evidence" value="ECO:0007669"/>
    <property type="project" value="UniProtKB-UniRule"/>
</dbReference>
<evidence type="ECO:0000259" key="5">
    <source>
        <dbReference type="Pfam" id="PF01979"/>
    </source>
</evidence>
<feature type="binding site" evidence="4">
    <location>
        <position position="187"/>
    </location>
    <ligand>
        <name>substrate</name>
    </ligand>
</feature>
<comment type="catalytic activity">
    <reaction evidence="4">
        <text>5'-deoxyadenosine + H2O + H(+) = 5'-deoxyinosine + NH4(+)</text>
        <dbReference type="Rhea" id="RHEA:42892"/>
        <dbReference type="ChEBI" id="CHEBI:15377"/>
        <dbReference type="ChEBI" id="CHEBI:15378"/>
        <dbReference type="ChEBI" id="CHEBI:17319"/>
        <dbReference type="ChEBI" id="CHEBI:28938"/>
        <dbReference type="ChEBI" id="CHEBI:82775"/>
        <dbReference type="EC" id="3.5.4.41"/>
    </reaction>
</comment>
<feature type="binding site" evidence="4">
    <location>
        <position position="303"/>
    </location>
    <ligand>
        <name>substrate</name>
    </ligand>
</feature>
<dbReference type="EC" id="3.5.4.4" evidence="4"/>
<dbReference type="GO" id="GO:0090614">
    <property type="term" value="F:5'-methylthioadenosine deaminase activity"/>
    <property type="evidence" value="ECO:0007669"/>
    <property type="project" value="UniProtKB-EC"/>
</dbReference>
<dbReference type="GO" id="GO:0004000">
    <property type="term" value="F:adenosine deaminase activity"/>
    <property type="evidence" value="ECO:0007669"/>
    <property type="project" value="UniProtKB-UniRule"/>
</dbReference>
<dbReference type="PANTHER" id="PTHR43794">
    <property type="entry name" value="AMINOHYDROLASE SSNA-RELATED"/>
    <property type="match status" value="1"/>
</dbReference>
<feature type="binding site" evidence="4">
    <location>
        <position position="66"/>
    </location>
    <ligand>
        <name>Zn(2+)</name>
        <dbReference type="ChEBI" id="CHEBI:29105"/>
    </ligand>
</feature>
<comment type="subunit">
    <text evidence="4">Homotetramer.</text>
</comment>
<dbReference type="FunFam" id="3.20.20.140:FF:000014">
    <property type="entry name" value="5-methylthioadenosine/S-adenosylhomocysteine deaminase"/>
    <property type="match status" value="1"/>
</dbReference>
<dbReference type="EC" id="3.5.4.28" evidence="4"/>
<comment type="caution">
    <text evidence="6">The sequence shown here is derived from an EMBL/GenBank/DDBJ whole genome shotgun (WGS) entry which is preliminary data.</text>
</comment>
<comment type="catalytic activity">
    <reaction evidence="4">
        <text>S-adenosyl-L-homocysteine + H2O + H(+) = S-inosyl-L-homocysteine + NH4(+)</text>
        <dbReference type="Rhea" id="RHEA:20716"/>
        <dbReference type="ChEBI" id="CHEBI:15377"/>
        <dbReference type="ChEBI" id="CHEBI:15378"/>
        <dbReference type="ChEBI" id="CHEBI:28938"/>
        <dbReference type="ChEBI" id="CHEBI:57856"/>
        <dbReference type="ChEBI" id="CHEBI:57985"/>
        <dbReference type="EC" id="3.5.4.28"/>
    </reaction>
</comment>
<keyword evidence="3 4" id="KW-0862">Zinc</keyword>
<organism evidence="6 7">
    <name type="scientific">Methanococcus voltae</name>
    <dbReference type="NCBI Taxonomy" id="2188"/>
    <lineage>
        <taxon>Archaea</taxon>
        <taxon>Methanobacteriati</taxon>
        <taxon>Methanobacteriota</taxon>
        <taxon>Methanomada group</taxon>
        <taxon>Methanococci</taxon>
        <taxon>Methanococcales</taxon>
        <taxon>Methanococcaceae</taxon>
        <taxon>Methanococcus</taxon>
    </lineage>
</organism>
<dbReference type="EC" id="3.5.4.41" evidence="4"/>
<accession>A0A8J7RMP9</accession>
<feature type="binding site" evidence="4">
    <location>
        <position position="214"/>
    </location>
    <ligand>
        <name>Zn(2+)</name>
        <dbReference type="ChEBI" id="CHEBI:29105"/>
    </ligand>
</feature>
<evidence type="ECO:0000256" key="2">
    <source>
        <dbReference type="ARBA" id="ARBA00022801"/>
    </source>
</evidence>
<dbReference type="GO" id="GO:0006556">
    <property type="term" value="P:S-adenosylmethionine biosynthetic process"/>
    <property type="evidence" value="ECO:0007669"/>
    <property type="project" value="UniProtKB-UniRule"/>
</dbReference>
<dbReference type="GO" id="GO:0046872">
    <property type="term" value="F:metal ion binding"/>
    <property type="evidence" value="ECO:0007669"/>
    <property type="project" value="UniProtKB-KW"/>
</dbReference>
<dbReference type="GO" id="GO:0050270">
    <property type="term" value="F:S-adenosylhomocysteine deaminase activity"/>
    <property type="evidence" value="ECO:0007669"/>
    <property type="project" value="UniProtKB-EC"/>
</dbReference>
<dbReference type="Gene3D" id="2.30.40.10">
    <property type="entry name" value="Urease, subunit C, domain 1"/>
    <property type="match status" value="1"/>
</dbReference>
<feature type="binding site" evidence="4">
    <location>
        <position position="64"/>
    </location>
    <ligand>
        <name>Zn(2+)</name>
        <dbReference type="ChEBI" id="CHEBI:29105"/>
    </ligand>
</feature>
<dbReference type="InterPro" id="IPR032466">
    <property type="entry name" value="Metal_Hydrolase"/>
</dbReference>
<dbReference type="Gene3D" id="3.20.20.140">
    <property type="entry name" value="Metal-dependent hydrolases"/>
    <property type="match status" value="1"/>
</dbReference>
<proteinExistence type="inferred from homology"/>
<evidence type="ECO:0000256" key="1">
    <source>
        <dbReference type="ARBA" id="ARBA00022723"/>
    </source>
</evidence>
<dbReference type="Proteomes" id="UP000740329">
    <property type="component" value="Unassembled WGS sequence"/>
</dbReference>
<comment type="pathway">
    <text evidence="4">Amino-acid biosynthesis; S-adenosyl-L-methionine biosynthesis.</text>
</comment>
<evidence type="ECO:0000313" key="6">
    <source>
        <dbReference type="EMBL" id="MBP2201711.1"/>
    </source>
</evidence>
<sequence>MIAIKNILVLNNFEEPQKCKKSDILIENNIITKICDAGQLKTPEGAIVIDGTKKAIMPGLINTHSHIPMTIFRGVADDLPLMDWLGNHIWPLEAKLDEEIIYAGTMLGCMEMIKTGTVAFNDMYFFTDSIIKAVETANMRCTLSYGLIDLCNEEKRQTEVKAQKDVLNSLEKAHNKNGLINAAVGPHAPYTCSADLLQHAHELAKEHNIPMNIHMNETEDEIRQIKEKTGLRPFEFLNSLGVFDDINVVAAHCVHLSDNEINILKEKNIYVSHNPLSNLKLGSGIAPIPTYLKDNINVTLGTDGCASNNNLNLFESIKACATVHKGVQQDSTVVKVSEVLNMATKNASKALNYNSGEIKEGMWADLVILDLKNPTLIPNKNIISHLAYSFNGVVETVIINGKIVLENGKMTTMDEDKVYEKAEEAYLNLVN</sequence>
<dbReference type="HAMAP" id="MF_01281">
    <property type="entry name" value="MTA_SAH_deamin"/>
    <property type="match status" value="1"/>
</dbReference>
<dbReference type="InterPro" id="IPR023512">
    <property type="entry name" value="Deaminase_MtaD/DadD"/>
</dbReference>